<dbReference type="Proteomes" id="UP000598271">
    <property type="component" value="Unassembled WGS sequence"/>
</dbReference>
<name>A0A8J3G7L2_9BACT</name>
<evidence type="ECO:0000313" key="1">
    <source>
        <dbReference type="EMBL" id="GHB57450.1"/>
    </source>
</evidence>
<dbReference type="AlphaFoldDB" id="A0A8J3G7L2"/>
<accession>A0A8J3G7L2</accession>
<reference evidence="1 2" key="1">
    <citation type="journal article" date="2014" name="Int. J. Syst. Evol. Microbiol.">
        <title>Complete genome sequence of Corynebacterium casei LMG S-19264T (=DSM 44701T), isolated from a smear-ripened cheese.</title>
        <authorList>
            <consortium name="US DOE Joint Genome Institute (JGI-PGF)"/>
            <person name="Walter F."/>
            <person name="Albersmeier A."/>
            <person name="Kalinowski J."/>
            <person name="Ruckert C."/>
        </authorList>
    </citation>
    <scope>NUCLEOTIDE SEQUENCE [LARGE SCALE GENOMIC DNA]</scope>
    <source>
        <strain evidence="1 2">KCTC 12866</strain>
    </source>
</reference>
<dbReference type="EMBL" id="BMXF01000001">
    <property type="protein sequence ID" value="GHB57450.1"/>
    <property type="molecule type" value="Genomic_DNA"/>
</dbReference>
<evidence type="ECO:0008006" key="3">
    <source>
        <dbReference type="Google" id="ProtNLM"/>
    </source>
</evidence>
<comment type="caution">
    <text evidence="1">The sequence shown here is derived from an EMBL/GenBank/DDBJ whole genome shotgun (WGS) entry which is preliminary data.</text>
</comment>
<sequence length="248" mass="27883">MKRSNYLLKIENPCPESWAEMSPTDSGRFCANCAKNVIDFTSLSDDQVLAILKKSSGNLCGRLEESQMNRFLVSNAEPSNKGRLFRLLTGLFLFSAAGSKAQQLIVREPMAMVEPPTQQEKFLKEAKASPHYSQQNWISGRVISAENKAPVVNAFVHPMAMGKSYLAATDDDGYFKLLVPDSAATREIRYMVIHPQSGDTTFRATIETFPSIIELSSFPRKSQKVISGGGLTIVKRKWWQFWKKKYCK</sequence>
<dbReference type="RefSeq" id="WP_189563098.1">
    <property type="nucleotide sequence ID" value="NZ_BMXF01000001.1"/>
</dbReference>
<dbReference type="InterPro" id="IPR008969">
    <property type="entry name" value="CarboxyPept-like_regulatory"/>
</dbReference>
<keyword evidence="2" id="KW-1185">Reference proteome</keyword>
<gene>
    <name evidence="1" type="ORF">GCM10007390_08590</name>
</gene>
<evidence type="ECO:0000313" key="2">
    <source>
        <dbReference type="Proteomes" id="UP000598271"/>
    </source>
</evidence>
<dbReference type="SUPFAM" id="SSF49464">
    <property type="entry name" value="Carboxypeptidase regulatory domain-like"/>
    <property type="match status" value="1"/>
</dbReference>
<protein>
    <recommendedName>
        <fullName evidence="3">Carboxypeptidase regulatory-like domain-containing protein</fullName>
    </recommendedName>
</protein>
<proteinExistence type="predicted"/>
<organism evidence="1 2">
    <name type="scientific">Persicitalea jodogahamensis</name>
    <dbReference type="NCBI Taxonomy" id="402147"/>
    <lineage>
        <taxon>Bacteria</taxon>
        <taxon>Pseudomonadati</taxon>
        <taxon>Bacteroidota</taxon>
        <taxon>Cytophagia</taxon>
        <taxon>Cytophagales</taxon>
        <taxon>Spirosomataceae</taxon>
        <taxon>Persicitalea</taxon>
    </lineage>
</organism>